<dbReference type="FunFam" id="3.40.50.980:FF:000001">
    <property type="entry name" value="Non-ribosomal peptide synthetase"/>
    <property type="match status" value="2"/>
</dbReference>
<proteinExistence type="inferred from homology"/>
<dbReference type="GO" id="GO:0031177">
    <property type="term" value="F:phosphopantetheine binding"/>
    <property type="evidence" value="ECO:0007669"/>
    <property type="project" value="InterPro"/>
</dbReference>
<dbReference type="SMART" id="SM00827">
    <property type="entry name" value="PKS_AT"/>
    <property type="match status" value="1"/>
</dbReference>
<dbReference type="InterPro" id="IPR025110">
    <property type="entry name" value="AMP-bd_C"/>
</dbReference>
<keyword evidence="4" id="KW-0808">Transferase</keyword>
<feature type="domain" description="Carrier" evidence="8">
    <location>
        <begin position="1523"/>
        <end position="1598"/>
    </location>
</feature>
<dbReference type="Pfam" id="PF02801">
    <property type="entry name" value="Ketoacyl-synt_C"/>
    <property type="match status" value="1"/>
</dbReference>
<dbReference type="SUPFAM" id="SSF53901">
    <property type="entry name" value="Thiolase-like"/>
    <property type="match status" value="1"/>
</dbReference>
<dbReference type="Pfam" id="PF00550">
    <property type="entry name" value="PP-binding"/>
    <property type="match status" value="3"/>
</dbReference>
<dbReference type="SUPFAM" id="SSF47336">
    <property type="entry name" value="ACP-like"/>
    <property type="match status" value="3"/>
</dbReference>
<evidence type="ECO:0000256" key="2">
    <source>
        <dbReference type="ARBA" id="ARBA00022450"/>
    </source>
</evidence>
<dbReference type="InterPro" id="IPR016039">
    <property type="entry name" value="Thiolase-like"/>
</dbReference>
<dbReference type="Gene3D" id="3.40.47.10">
    <property type="match status" value="1"/>
</dbReference>
<dbReference type="SUPFAM" id="SSF53383">
    <property type="entry name" value="PLP-dependent transferases"/>
    <property type="match status" value="1"/>
</dbReference>
<dbReference type="Gene3D" id="3.30.300.30">
    <property type="match status" value="3"/>
</dbReference>
<dbReference type="Gene3D" id="3.40.640.10">
    <property type="entry name" value="Type I PLP-dependent aspartate aminotransferase-like (Major domain)"/>
    <property type="match status" value="1"/>
</dbReference>
<dbReference type="EMBL" id="CP025096">
    <property type="protein sequence ID" value="AUD01444.1"/>
    <property type="molecule type" value="Genomic_DNA"/>
</dbReference>
<comment type="cofactor">
    <cofactor evidence="1">
        <name>pantetheine 4'-phosphate</name>
        <dbReference type="ChEBI" id="CHEBI:47942"/>
    </cofactor>
</comment>
<name>A0A2K8YV37_9BACT</name>
<dbReference type="GO" id="GO:0009403">
    <property type="term" value="P:toxin biosynthetic process"/>
    <property type="evidence" value="ECO:0007669"/>
    <property type="project" value="UniProtKB-ARBA"/>
</dbReference>
<dbReference type="FunFam" id="1.10.1200.10:FF:000016">
    <property type="entry name" value="Non-ribosomal peptide synthase"/>
    <property type="match status" value="1"/>
</dbReference>
<dbReference type="FunFam" id="3.40.50.12780:FF:000012">
    <property type="entry name" value="Non-ribosomal peptide synthetase"/>
    <property type="match status" value="2"/>
</dbReference>
<dbReference type="PROSITE" id="PS00455">
    <property type="entry name" value="AMP_BINDING"/>
    <property type="match status" value="2"/>
</dbReference>
<dbReference type="SUPFAM" id="SSF55048">
    <property type="entry name" value="Probable ACP-binding domain of malonyl-CoA ACP transacylase"/>
    <property type="match status" value="1"/>
</dbReference>
<dbReference type="CDD" id="cd12116">
    <property type="entry name" value="A_NRPS_Ta1_like"/>
    <property type="match status" value="1"/>
</dbReference>
<evidence type="ECO:0008006" key="12">
    <source>
        <dbReference type="Google" id="ProtNLM"/>
    </source>
</evidence>
<dbReference type="RefSeq" id="WP_100987165.1">
    <property type="nucleotide sequence ID" value="NZ_CP025096.1"/>
</dbReference>
<dbReference type="InterPro" id="IPR045851">
    <property type="entry name" value="AMP-bd_C_sf"/>
</dbReference>
<dbReference type="Gene3D" id="1.10.1200.10">
    <property type="entry name" value="ACP-like"/>
    <property type="match status" value="3"/>
</dbReference>
<dbReference type="KEGG" id="spir:CWM47_06240"/>
<dbReference type="InterPro" id="IPR015424">
    <property type="entry name" value="PyrdxlP-dep_Trfase"/>
</dbReference>
<dbReference type="PROSITE" id="PS50075">
    <property type="entry name" value="CARRIER"/>
    <property type="match status" value="3"/>
</dbReference>
<dbReference type="Pfam" id="PF00668">
    <property type="entry name" value="Condensation"/>
    <property type="match status" value="1"/>
</dbReference>
<dbReference type="InterPro" id="IPR009081">
    <property type="entry name" value="PP-bd_ACP"/>
</dbReference>
<evidence type="ECO:0000256" key="4">
    <source>
        <dbReference type="ARBA" id="ARBA00022679"/>
    </source>
</evidence>
<dbReference type="InterPro" id="IPR000873">
    <property type="entry name" value="AMP-dep_synth/lig_dom"/>
</dbReference>
<dbReference type="Gene3D" id="3.40.50.1820">
    <property type="entry name" value="alpha/beta hydrolase"/>
    <property type="match status" value="1"/>
</dbReference>
<organism evidence="10 11">
    <name type="scientific">Spirosoma pollinicola</name>
    <dbReference type="NCBI Taxonomy" id="2057025"/>
    <lineage>
        <taxon>Bacteria</taxon>
        <taxon>Pseudomonadati</taxon>
        <taxon>Bacteroidota</taxon>
        <taxon>Cytophagia</taxon>
        <taxon>Cytophagales</taxon>
        <taxon>Cytophagaceae</taxon>
        <taxon>Spirosoma</taxon>
    </lineage>
</organism>
<dbReference type="GO" id="GO:0043041">
    <property type="term" value="P:amino acid activation for nonribosomal peptide biosynthetic process"/>
    <property type="evidence" value="ECO:0007669"/>
    <property type="project" value="TreeGrafter"/>
</dbReference>
<dbReference type="Proteomes" id="UP000232883">
    <property type="component" value="Chromosome"/>
</dbReference>
<evidence type="ECO:0000256" key="3">
    <source>
        <dbReference type="ARBA" id="ARBA00022553"/>
    </source>
</evidence>
<dbReference type="InterPro" id="IPR032821">
    <property type="entry name" value="PKS_assoc"/>
</dbReference>
<dbReference type="SUPFAM" id="SSF52777">
    <property type="entry name" value="CoA-dependent acyltransferases"/>
    <property type="match status" value="2"/>
</dbReference>
<dbReference type="SMART" id="SM00825">
    <property type="entry name" value="PKS_KS"/>
    <property type="match status" value="1"/>
</dbReference>
<dbReference type="GO" id="GO:0030170">
    <property type="term" value="F:pyridoxal phosphate binding"/>
    <property type="evidence" value="ECO:0007669"/>
    <property type="project" value="InterPro"/>
</dbReference>
<dbReference type="CDD" id="cd00833">
    <property type="entry name" value="PKS"/>
    <property type="match status" value="1"/>
</dbReference>
<dbReference type="InterPro" id="IPR018201">
    <property type="entry name" value="Ketoacyl_synth_AS"/>
</dbReference>
<evidence type="ECO:0000256" key="7">
    <source>
        <dbReference type="ARBA" id="ARBA00029443"/>
    </source>
</evidence>
<accession>A0A2K8YV37</accession>
<dbReference type="Pfam" id="PF00202">
    <property type="entry name" value="Aminotran_3"/>
    <property type="match status" value="1"/>
</dbReference>
<dbReference type="PROSITE" id="PS00012">
    <property type="entry name" value="PHOSPHOPANTETHEINE"/>
    <property type="match status" value="1"/>
</dbReference>
<keyword evidence="5" id="KW-0677">Repeat</keyword>
<feature type="domain" description="Carrier" evidence="8">
    <location>
        <begin position="514"/>
        <end position="589"/>
    </location>
</feature>
<dbReference type="GO" id="GO:0005737">
    <property type="term" value="C:cytoplasm"/>
    <property type="evidence" value="ECO:0007669"/>
    <property type="project" value="TreeGrafter"/>
</dbReference>
<dbReference type="InterPro" id="IPR005814">
    <property type="entry name" value="Aminotrans_3"/>
</dbReference>
<keyword evidence="11" id="KW-1185">Reference proteome</keyword>
<dbReference type="InterPro" id="IPR015421">
    <property type="entry name" value="PyrdxlP-dep_Trfase_major"/>
</dbReference>
<dbReference type="InterPro" id="IPR015422">
    <property type="entry name" value="PyrdxlP-dep_Trfase_small"/>
</dbReference>
<dbReference type="InterPro" id="IPR006162">
    <property type="entry name" value="Ppantetheine_attach_site"/>
</dbReference>
<dbReference type="InterPro" id="IPR014043">
    <property type="entry name" value="Acyl_transferase_dom"/>
</dbReference>
<dbReference type="Gene3D" id="3.40.50.980">
    <property type="match status" value="4"/>
</dbReference>
<dbReference type="SMART" id="SM01294">
    <property type="entry name" value="PKS_PP_betabranch"/>
    <property type="match status" value="1"/>
</dbReference>
<dbReference type="InterPro" id="IPR029063">
    <property type="entry name" value="SAM-dependent_MTases_sf"/>
</dbReference>
<dbReference type="SUPFAM" id="SSF53474">
    <property type="entry name" value="alpha/beta-Hydrolases"/>
    <property type="match status" value="1"/>
</dbReference>
<dbReference type="Gene3D" id="3.30.559.10">
    <property type="entry name" value="Chloramphenicol acetyltransferase-like domain"/>
    <property type="match status" value="1"/>
</dbReference>
<keyword evidence="2" id="KW-0596">Phosphopantetheine</keyword>
<evidence type="ECO:0000256" key="5">
    <source>
        <dbReference type="ARBA" id="ARBA00022737"/>
    </source>
</evidence>
<dbReference type="Gene3D" id="3.30.559.30">
    <property type="entry name" value="Nonribosomal peptide synthetase, condensation domain"/>
    <property type="match status" value="1"/>
</dbReference>
<dbReference type="InterPro" id="IPR036736">
    <property type="entry name" value="ACP-like_sf"/>
</dbReference>
<dbReference type="PROSITE" id="PS52004">
    <property type="entry name" value="KS3_2"/>
    <property type="match status" value="1"/>
</dbReference>
<dbReference type="SUPFAM" id="SSF53335">
    <property type="entry name" value="S-adenosyl-L-methionine-dependent methyltransferases"/>
    <property type="match status" value="1"/>
</dbReference>
<keyword evidence="6" id="KW-0663">Pyridoxal phosphate</keyword>
<dbReference type="NCBIfam" id="NF003417">
    <property type="entry name" value="PRK04813.1"/>
    <property type="match status" value="3"/>
</dbReference>
<gene>
    <name evidence="10" type="ORF">CWM47_06240</name>
</gene>
<dbReference type="InterPro" id="IPR020845">
    <property type="entry name" value="AMP-binding_CS"/>
</dbReference>
<dbReference type="OrthoDB" id="4317020at2"/>
<dbReference type="Gene3D" id="3.40.366.10">
    <property type="entry name" value="Malonyl-Coenzyme A Acyl Carrier Protein, domain 2"/>
    <property type="match status" value="1"/>
</dbReference>
<dbReference type="FunFam" id="1.10.1200.10:FF:000005">
    <property type="entry name" value="Nonribosomal peptide synthetase 1"/>
    <property type="match status" value="1"/>
</dbReference>
<dbReference type="Pfam" id="PF08242">
    <property type="entry name" value="Methyltransf_12"/>
    <property type="match status" value="1"/>
</dbReference>
<dbReference type="InterPro" id="IPR023213">
    <property type="entry name" value="CAT-like_dom_sf"/>
</dbReference>
<dbReference type="InterPro" id="IPR014030">
    <property type="entry name" value="Ketoacyl_synth_N"/>
</dbReference>
<dbReference type="CDD" id="cd02440">
    <property type="entry name" value="AdoMet_MTases"/>
    <property type="match status" value="1"/>
</dbReference>
<dbReference type="InterPro" id="IPR016036">
    <property type="entry name" value="Malonyl_transacylase_ACP-bd"/>
</dbReference>
<dbReference type="FunFam" id="2.30.38.10:FF:000001">
    <property type="entry name" value="Non-ribosomal peptide synthetase PvdI"/>
    <property type="match status" value="1"/>
</dbReference>
<feature type="domain" description="Carrier" evidence="8">
    <location>
        <begin position="3612"/>
        <end position="3687"/>
    </location>
</feature>
<sequence length="3962" mass="438920">MVTTFHTENKTVVDLIAEQVRNTPDNVAVVFEDQQLTYRELDAKSNQLANYLKKHGVEAEVLVPICINRSLKMIIGIVGILKAGGAYVPIDPEYPKDRIEYLLSDIGANILLTDSYSAKLLTERREDFELIDIDKNWAIISQESEVFPKISLMPSNLAYVIYTSGSTGLPKGVMIEHQSVVNEISSYSKIFGFNSTDKQLVLANYTFDASVEQIFVPLISGACVVLISKDDQLDPDKLDRIIEEVGITHFQTTPSFLRGIKPRLYATLKRVCSGGETCSTDLAEQWSSYVNFFNKYGPTEATVNVSYHLYDRRKQYEGQLPIGKPLPNTQLYILDASDNPVAVGLPGELHIGGIQVARGYLNKSELTSAKFIVNPFGERGSRLYKTGDLARWLPDGNIEYLGRTDNQVKIRGYRVELGEIETILSQHLSVRQSVVVAKDDGIGGKRLVAYVVPEAEFTTVAITQYLKSKLPDHMIPSSIVQLLALPLTLHGKIDRESLLNASSERPELAVPYKAPKTTTEKQICMLWTSLLQLDRVGINDNFFELGGNSLLAIKTVSSLKEVHNYRLPIASLYQSPTVEGIARFLEGRNENNLPLATQKHKTSASVHEIAVIGMAGRFPGANTIDELWDVLKDGKETIRFFSDQELDSSISQPVKDDANYVKARGVIDKADEFDAFFFGINPKMAELMDPQQRIFLEVAWEALEDAGYTSEKYNGSVGVFAGCRFNSYYQNNVASHPELIEKVGLLPVMTYNDKDYISSRTAYTLNLKGPAVTVQSACSTSLLAIAQAVESIRAGQCTMALAGGAIITAPVNSGHLYQEGAMLNNDGHCRAFDADAKGTVFSDGAGAVLLKSRKQAEEDGDFIYAIIKGVGVSNDGGNKASFTAPSSEGQAEAIKMAIADADVSPSSISYVEAHGTATPLGDPIEIEGLKKAFGFQEKKQFCAVGSIKSNMGHLVTAAGVAGFIKTVMSLRHKQIPPSLFYKNPNPNIDFANSPFYVNTALTTWDSATIRRAGVSSFGVGGTNVHVVLEECQQESEVVTTDQPVTGRPVQLVTWSAKSIPSRDAYATRLANHLQQNSYLDVADVAFTLQTTRAHFNQRQFVLAATGDELSEKLLVSKVSLTQLKTVTELPSEVVFLFPGQGSQYLNMGRELYDNEPVYRQAIDECADLLHPYLDVDIRQIIYPEDANWGADERLKNTRFTQPALFVTEYALARLWMNWGIEPSAFCGHSIGEFVAAHLAGVFTLADALKLIAIRGQLVSELPRGSMLSVRLEADKIGALMPEPLSIAAINSHKLCVVAGHDEDIAAFATVLDEQEIPNRVLLTSHAFHSAMMNPIVSDFEQVVRKVRLNRPQKPIVSSVSGIWLTDEQAIDPTYWAKHLRLTVNFADALDFIFALNKPLLLEVGPGNAATTFAHQQAGSQQAIILTSLDKKGGQTDHESILNALGQTWLNGLEPNWKAFYADQRRVKVSLPTYAFDRSRYWVDPAPVAKLEAPSGYVHVPAHQFRLDTAVTEDSPHNDNMRKINILNRLKDILEDASGVDLEGVRPEASFLEIGLDSLSMTQVALTLKKELGIAITFRQLNEEYATLNALVDYLDQTLPAEPHQPKPIAQLTAQPIAMPTTPVPVYVSNGAAPIQSQTMLDLMGHQLQSLSQQVVVMQNQIVLMQNGGLTSAIVTAPLTPPPVLNVNKPISSGQAALNTEEEAEIKKPFGAGARIERQATELTPKQQEFLAQLTQRYTSKTAGSKAYTQEHRPYMADPRAVTGFRPLTKEIVYPIVVDRSKGSRLWDIDGNEYIDILSGFGSNMLGYQPQIIIDALVQQATNGYEIGPQHVLAGEVCKLLCEFTGFDRAALCSTGSEAVLGAMRIARTVTNRSLIVAFTGSYHGIVDEVIVRGSKKLKSFPAAPGIMPEAVQNMLILDYGTDESLRIIRERAGELAAVLVEPVQSRRPEFRPVEFMKQLRTITAESGTTLIFDEMITGFRIHPGGAQAMFGIKADLATYGKVIAAGIPIGVIAGDKKFMDALDGGSWQYGDDSIPEAGVTYFAGTFVRHPLALATAKASLTYMKEKGPALQQGLNAKGERVANALNAEFERLGLPMYVAQFGSVWKIKYKEEIPYSELLFTLMREKGVHVWDGFACYITEAHTDAELDRVISLFIESTHQMMAAGFFKPSSALNPGTGPSADAARDELVIDSPPMSGAKLGRDPDGNPGWFMPTPDLSGRFQRVDNGDAIRSETYLTVVDYNPFAGLEISHLAPITEPQLEIWMACQLGGNDANLSYNESNSIHFRGPLSRSAMERAVHSLSQRHEALRSVFSANGEHIYFLAQPIGGLLYQDFSDETNPEQLVQGYVDREMQHVFDLENGPLFRASLLRLSEDDHYLVLMGHHIITDGWSTHVILQDLGKFYSAYYQGSSAELTPAPSYAQHAIEQAQFVQSEAYEPVEKFWISQYAGNVPILNLPVDRPRPATRTYQGHRIDYAVDPELVAAIKQMGVGAGTSFVTTLMAAFEVFLHRLTGQQDLVLGLPAAGQSFTGKTRMVGHFVNMLPLRSHVKPDERFVDYLKQRKTAMFDAYEHQQITFGSLLKKLNITRDPSRVPLVPVIFNIDMGKAVGVNYAGLTYQITSNPRKYENFELFLNVTDAESVLTLEWSYNTQLFKASTIDRLMREFEQLLRALVVDPSVRIGAVRVLYDPQRLAELAQWNQTAADYPREVALPQLIAQTATLYPAKTAVTCNGQQLSYQALDEGANQLAHYLVQRGIRVGDLIGVALDRSPDMLMTLLAIMKAGAAYIPLDPAYPQDRIQFMLADSEAKLLITSEKHSSRLASATAQVLLENGLAESAQCPKTKPDVSVSGDDLAYVLYTSGSTGKPKGVLITHRNIVNLLWSMCAEPGIGPDDVLLAVTTISFDIAGLELFLPLIAGATVALADAETAKDGRALVEIIREQPITLMQATPATYKMMLDADWQPPATPGGSALNILCCGEPMSKDLAQKLIPRCRTLWNMYGPTETTIYSTGKQILASDPIITIGRPIHNTQVYVLDPSLRPVAEGIEGEIYLAGDGVAQGYLNRPELTVQRFIKNPFGESGTGKMYRTGDLGKFLANGEILCLGRIDNQVKLRGYRIELGEIENTLNTFNGVKEAVVVAREDHPGDQQLVAYVVPESIVHSDEVPSWHDQWDRIYRTGEGITAQVSGRDTFNVEVKEWEGQALKRIRALNPKRIMEVGCGVGPLLFALAPDVDQYIGTDYAESAINTVRQKMAVQPERWQHVTVATAPASDFSLVKEPLDMVLMHSVAQYFPDVDYLLRVIEEATTVVAKGGCIFIGDMQTKSTLKMLHIADQITRSAPDTTLRKFKQVIDRRIFLEDEMMADTAFFYRLPELIPAIKGVDVQLREGKYSNEATKYHYDVWLYIGESPQIVNVDRPILWTQDYEISVLERELRANLHQVTELKGVANQRTALDYAQFQAVETLNENLSLTDMKQQIQVVAEGIDPDVFRKVGETLGFKTYVRWANDGADQLFDVVFIPSHLKNVIPAPPSFSKLDCGSATDYVRNPFKADQVTSPEQIKEWKRQAKTFLPDYMVPAQFVVLAKLPLTPNGKIDRKALPAPDLGKSVREDEYVGPRNDSEKLVMAVWTDLLKLEKISVFDNFFELGGHSLIALHIMVRLEKETGKRLPLAALLEHPTIEKLALLLQVNADSVNWDSLVPIRPKGNKIPLYIVHGAGLNVLLFNALTVHLDPEQPIFGLQAKGLNGLDEPLTSIDDIAAHYIDAITRQNPNGPYALAGYSSGGIIAYEMSRQLLERGKEVKLLALFDTHVDQSNYFDPWLFKQWNNLVYGIKKYLYTFVLLKKDFRGTISYKKESVKRRVTSFQNKLKHREDYFKVLYGNNYRVYQANHVAARMYRFSPQEITIDLFRAKQRMYYWKDFEFLGWKPLALKGINIHEVPGDHANLFSPPNDKEIARVLQKVLNERL</sequence>
<dbReference type="PANTHER" id="PTHR45527:SF1">
    <property type="entry name" value="FATTY ACID SYNTHASE"/>
    <property type="match status" value="1"/>
</dbReference>
<dbReference type="InterPro" id="IPR001227">
    <property type="entry name" value="Ac_transferase_dom_sf"/>
</dbReference>
<dbReference type="InterPro" id="IPR013217">
    <property type="entry name" value="Methyltransf_12"/>
</dbReference>
<protein>
    <recommendedName>
        <fullName evidence="12">Type I polyketide synthase</fullName>
    </recommendedName>
</protein>
<dbReference type="Pfam" id="PF16197">
    <property type="entry name" value="KAsynt_C_assoc"/>
    <property type="match status" value="1"/>
</dbReference>
<comment type="similarity">
    <text evidence="7">In the C-terminal section; belongs to the NRP synthetase family.</text>
</comment>
<dbReference type="GO" id="GO:0006633">
    <property type="term" value="P:fatty acid biosynthetic process"/>
    <property type="evidence" value="ECO:0007669"/>
    <property type="project" value="InterPro"/>
</dbReference>
<dbReference type="Pfam" id="PF13193">
    <property type="entry name" value="AMP-binding_C"/>
    <property type="match status" value="1"/>
</dbReference>
<feature type="domain" description="Ketosynthase family 3 (KS3)" evidence="9">
    <location>
        <begin position="606"/>
        <end position="1030"/>
    </location>
</feature>
<dbReference type="Gene3D" id="2.30.38.10">
    <property type="entry name" value="Luciferase, Domain 3"/>
    <property type="match status" value="2"/>
</dbReference>
<dbReference type="Pfam" id="PF00109">
    <property type="entry name" value="ketoacyl-synt"/>
    <property type="match status" value="1"/>
</dbReference>
<dbReference type="GO" id="GO:0004315">
    <property type="term" value="F:3-oxoacyl-[acyl-carrier-protein] synthase activity"/>
    <property type="evidence" value="ECO:0007669"/>
    <property type="project" value="InterPro"/>
</dbReference>
<dbReference type="Pfam" id="PF00698">
    <property type="entry name" value="Acyl_transf_1"/>
    <property type="match status" value="1"/>
</dbReference>
<dbReference type="PROSITE" id="PS00606">
    <property type="entry name" value="KS3_1"/>
    <property type="match status" value="1"/>
</dbReference>
<evidence type="ECO:0000313" key="11">
    <source>
        <dbReference type="Proteomes" id="UP000232883"/>
    </source>
</evidence>
<dbReference type="SUPFAM" id="SSF56801">
    <property type="entry name" value="Acetyl-CoA synthetase-like"/>
    <property type="match status" value="2"/>
</dbReference>
<dbReference type="Pfam" id="PF00975">
    <property type="entry name" value="Thioesterase"/>
    <property type="match status" value="1"/>
</dbReference>
<evidence type="ECO:0000313" key="10">
    <source>
        <dbReference type="EMBL" id="AUD01444.1"/>
    </source>
</evidence>
<dbReference type="Gene3D" id="3.30.70.3290">
    <property type="match status" value="1"/>
</dbReference>
<dbReference type="InterPro" id="IPR001031">
    <property type="entry name" value="Thioesterase"/>
</dbReference>
<dbReference type="CDD" id="cd05930">
    <property type="entry name" value="A_NRPS"/>
    <property type="match status" value="1"/>
</dbReference>
<dbReference type="CDD" id="cd19531">
    <property type="entry name" value="LCL_NRPS-like"/>
    <property type="match status" value="1"/>
</dbReference>
<dbReference type="Gene3D" id="3.90.1150.10">
    <property type="entry name" value="Aspartate Aminotransferase, domain 1"/>
    <property type="match status" value="1"/>
</dbReference>
<dbReference type="Gene3D" id="3.40.50.150">
    <property type="entry name" value="Vaccinia Virus protein VP39"/>
    <property type="match status" value="1"/>
</dbReference>
<dbReference type="InterPro" id="IPR014031">
    <property type="entry name" value="Ketoacyl_synth_C"/>
</dbReference>
<dbReference type="InterPro" id="IPR016035">
    <property type="entry name" value="Acyl_Trfase/lysoPLipase"/>
</dbReference>
<evidence type="ECO:0000259" key="9">
    <source>
        <dbReference type="PROSITE" id="PS52004"/>
    </source>
</evidence>
<dbReference type="GO" id="GO:0008483">
    <property type="term" value="F:transaminase activity"/>
    <property type="evidence" value="ECO:0007669"/>
    <property type="project" value="InterPro"/>
</dbReference>
<dbReference type="InterPro" id="IPR020806">
    <property type="entry name" value="PKS_PP-bd"/>
</dbReference>
<evidence type="ECO:0000256" key="1">
    <source>
        <dbReference type="ARBA" id="ARBA00001957"/>
    </source>
</evidence>
<dbReference type="InterPro" id="IPR020841">
    <property type="entry name" value="PKS_Beta-ketoAc_synthase_dom"/>
</dbReference>
<evidence type="ECO:0000256" key="6">
    <source>
        <dbReference type="ARBA" id="ARBA00022898"/>
    </source>
</evidence>
<dbReference type="NCBIfam" id="TIGR01733">
    <property type="entry name" value="AA-adenyl-dom"/>
    <property type="match status" value="2"/>
</dbReference>
<dbReference type="Gene3D" id="3.30.70.250">
    <property type="entry name" value="Malonyl-CoA ACP transacylase, ACP-binding"/>
    <property type="match status" value="1"/>
</dbReference>
<reference evidence="10 11" key="1">
    <citation type="submission" date="2017-11" db="EMBL/GenBank/DDBJ databases">
        <title>Taxonomic description and genome sequences of Spirosoma HA7 sp. nov., isolated from pollen microhabitat of Corylus avellana.</title>
        <authorList>
            <person name="Ambika Manirajan B."/>
            <person name="Suarez C."/>
            <person name="Ratering S."/>
            <person name="Geissler-Plaum R."/>
            <person name="Cardinale M."/>
            <person name="Sylvia S."/>
        </authorList>
    </citation>
    <scope>NUCLEOTIDE SEQUENCE [LARGE SCALE GENOMIC DNA]</scope>
    <source>
        <strain evidence="10 11">HA7</strain>
    </source>
</reference>
<dbReference type="SUPFAM" id="SSF52151">
    <property type="entry name" value="FabD/lysophospholipase-like"/>
    <property type="match status" value="1"/>
</dbReference>
<dbReference type="InterPro" id="IPR010071">
    <property type="entry name" value="AA_adenyl_dom"/>
</dbReference>
<dbReference type="SMART" id="SM00823">
    <property type="entry name" value="PKS_PP"/>
    <property type="match status" value="3"/>
</dbReference>
<dbReference type="InterPro" id="IPR029058">
    <property type="entry name" value="AB_hydrolase_fold"/>
</dbReference>
<dbReference type="PANTHER" id="PTHR45527">
    <property type="entry name" value="NONRIBOSOMAL PEPTIDE SYNTHETASE"/>
    <property type="match status" value="1"/>
</dbReference>
<dbReference type="Pfam" id="PF00501">
    <property type="entry name" value="AMP-binding"/>
    <property type="match status" value="2"/>
</dbReference>
<keyword evidence="3" id="KW-0597">Phosphoprotein</keyword>
<dbReference type="InterPro" id="IPR001242">
    <property type="entry name" value="Condensation_dom"/>
</dbReference>
<evidence type="ECO:0000259" key="8">
    <source>
        <dbReference type="PROSITE" id="PS50075"/>
    </source>
</evidence>